<dbReference type="Proteomes" id="UP000218181">
    <property type="component" value="Unassembled WGS sequence"/>
</dbReference>
<dbReference type="AlphaFoldDB" id="A0A2A5RMW9"/>
<evidence type="ECO:0000313" key="1">
    <source>
        <dbReference type="EMBL" id="PCS00689.1"/>
    </source>
</evidence>
<name>A0A2A5RMW9_9LACT</name>
<proteinExistence type="predicted"/>
<protein>
    <recommendedName>
        <fullName evidence="3">YCII-related domain-containing protein</fullName>
    </recommendedName>
</protein>
<keyword evidence="2" id="KW-1185">Reference proteome</keyword>
<evidence type="ECO:0000313" key="2">
    <source>
        <dbReference type="Proteomes" id="UP000218181"/>
    </source>
</evidence>
<dbReference type="EMBL" id="JXJU01000003">
    <property type="protein sequence ID" value="PCS00689.1"/>
    <property type="molecule type" value="Genomic_DNA"/>
</dbReference>
<dbReference type="STRING" id="1291764.GCA_001311235_00792"/>
<dbReference type="OrthoDB" id="7782105at2"/>
<sequence length="102" mass="11072">MKKFLVLYTADLSAEPQFGELSPEDIEKMNKAWMDWAEKAGDHLVDFGNPTVAVAGTAPGVGGYSILQAEKVEDLAELVEAHPHKQMGGNLDLYEIVTPPGM</sequence>
<dbReference type="RefSeq" id="WP_096817484.1">
    <property type="nucleotide sequence ID" value="NZ_JXJU01000003.1"/>
</dbReference>
<comment type="caution">
    <text evidence="1">The sequence shown here is derived from an EMBL/GenBank/DDBJ whole genome shotgun (WGS) entry which is preliminary data.</text>
</comment>
<accession>A0A2A5RMW9</accession>
<evidence type="ECO:0008006" key="3">
    <source>
        <dbReference type="Google" id="ProtNLM"/>
    </source>
</evidence>
<reference evidence="1 2" key="1">
    <citation type="submission" date="2014-12" db="EMBL/GenBank/DDBJ databases">
        <title>Draft genome sequences of 10 type strains of Lactococcus.</title>
        <authorList>
            <person name="Sun Z."/>
            <person name="Zhong Z."/>
            <person name="Liu W."/>
            <person name="Zhang W."/>
            <person name="Zhang H."/>
        </authorList>
    </citation>
    <scope>NUCLEOTIDE SEQUENCE [LARGE SCALE GENOMIC DNA]</scope>
    <source>
        <strain evidence="1 2">JCM 16395</strain>
    </source>
</reference>
<gene>
    <name evidence="1" type="ORF">RT41_GL001071</name>
</gene>
<organism evidence="1 2">
    <name type="scientific">Lactococcus fujiensis JCM 16395</name>
    <dbReference type="NCBI Taxonomy" id="1291764"/>
    <lineage>
        <taxon>Bacteria</taxon>
        <taxon>Bacillati</taxon>
        <taxon>Bacillota</taxon>
        <taxon>Bacilli</taxon>
        <taxon>Lactobacillales</taxon>
        <taxon>Streptococcaceae</taxon>
        <taxon>Lactococcus</taxon>
    </lineage>
</organism>